<dbReference type="HOGENOM" id="CLU_3372739_0_0_7"/>
<dbReference type="EMBL" id="AZHX01002281">
    <property type="protein sequence ID" value="ETW95708.1"/>
    <property type="molecule type" value="Genomic_DNA"/>
</dbReference>
<dbReference type="Proteomes" id="UP000019140">
    <property type="component" value="Unassembled WGS sequence"/>
</dbReference>
<dbReference type="AlphaFoldDB" id="W4LC81"/>
<comment type="caution">
    <text evidence="1">The sequence shown here is derived from an EMBL/GenBank/DDBJ whole genome shotgun (WGS) entry which is preliminary data.</text>
</comment>
<gene>
    <name evidence="1" type="ORF">ETSY2_47755</name>
</gene>
<sequence>MTVFRAEWRILGELAKQPTATLGLRQRLSLAVID</sequence>
<protein>
    <submittedName>
        <fullName evidence="1">Uncharacterized protein</fullName>
    </submittedName>
</protein>
<organism evidence="1 2">
    <name type="scientific">Candidatus Entotheonella gemina</name>
    <dbReference type="NCBI Taxonomy" id="1429439"/>
    <lineage>
        <taxon>Bacteria</taxon>
        <taxon>Pseudomonadati</taxon>
        <taxon>Nitrospinota/Tectimicrobiota group</taxon>
        <taxon>Candidatus Tectimicrobiota</taxon>
        <taxon>Candidatus Entotheonellia</taxon>
        <taxon>Candidatus Entotheonellales</taxon>
        <taxon>Candidatus Entotheonellaceae</taxon>
        <taxon>Candidatus Entotheonella</taxon>
    </lineage>
</organism>
<reference evidence="1 2" key="1">
    <citation type="journal article" date="2014" name="Nature">
        <title>An environmental bacterial taxon with a large and distinct metabolic repertoire.</title>
        <authorList>
            <person name="Wilson M.C."/>
            <person name="Mori T."/>
            <person name="Ruckert C."/>
            <person name="Uria A.R."/>
            <person name="Helf M.J."/>
            <person name="Takada K."/>
            <person name="Gernert C."/>
            <person name="Steffens U.A."/>
            <person name="Heycke N."/>
            <person name="Schmitt S."/>
            <person name="Rinke C."/>
            <person name="Helfrich E.J."/>
            <person name="Brachmann A.O."/>
            <person name="Gurgui C."/>
            <person name="Wakimoto T."/>
            <person name="Kracht M."/>
            <person name="Crusemann M."/>
            <person name="Hentschel U."/>
            <person name="Abe I."/>
            <person name="Matsunaga S."/>
            <person name="Kalinowski J."/>
            <person name="Takeyama H."/>
            <person name="Piel J."/>
        </authorList>
    </citation>
    <scope>NUCLEOTIDE SEQUENCE [LARGE SCALE GENOMIC DNA]</scope>
    <source>
        <strain evidence="2">TSY2</strain>
    </source>
</reference>
<proteinExistence type="predicted"/>
<keyword evidence="2" id="KW-1185">Reference proteome</keyword>
<accession>W4LC81</accession>
<evidence type="ECO:0000313" key="2">
    <source>
        <dbReference type="Proteomes" id="UP000019140"/>
    </source>
</evidence>
<name>W4LC81_9BACT</name>
<evidence type="ECO:0000313" key="1">
    <source>
        <dbReference type="EMBL" id="ETW95708.1"/>
    </source>
</evidence>